<protein>
    <submittedName>
        <fullName evidence="3">Uncharacterized protein</fullName>
    </submittedName>
</protein>
<dbReference type="STRING" id="161896.UL81_06855"/>
<dbReference type="InterPro" id="IPR021449">
    <property type="entry name" value="DUF3099"/>
</dbReference>
<name>A0A0F6QWB0_9CORY</name>
<feature type="transmembrane region" description="Helical" evidence="2">
    <location>
        <begin position="77"/>
        <end position="98"/>
    </location>
</feature>
<keyword evidence="2" id="KW-0472">Membrane</keyword>
<dbReference type="PATRIC" id="fig|161896.4.peg.1339"/>
<feature type="region of interest" description="Disordered" evidence="1">
    <location>
        <begin position="101"/>
        <end position="154"/>
    </location>
</feature>
<evidence type="ECO:0000313" key="3">
    <source>
        <dbReference type="EMBL" id="AKE39327.1"/>
    </source>
</evidence>
<keyword evidence="4" id="KW-1185">Reference proteome</keyword>
<reference evidence="3 4" key="1">
    <citation type="journal article" date="2015" name="Genome Announc.">
        <title>Complete Genome Sequence of Corynebacterium camporealensis DSM 44610, Isolated from the Milk of a Manchega Sheep with Subclinical Mastitis.</title>
        <authorList>
            <person name="Ruckert C."/>
            <person name="Albersmeier A."/>
            <person name="Winkler A."/>
            <person name="Tauch A."/>
        </authorList>
    </citation>
    <scope>NUCLEOTIDE SEQUENCE [LARGE SCALE GENOMIC DNA]</scope>
    <source>
        <strain evidence="3 4">DSM 44610</strain>
    </source>
</reference>
<keyword evidence="2" id="KW-1133">Transmembrane helix</keyword>
<feature type="compositionally biased region" description="Basic and acidic residues" evidence="1">
    <location>
        <begin position="122"/>
        <end position="137"/>
    </location>
</feature>
<sequence length="154" mass="17449">MGMDSTNSRDGASASPHSGQHKRRTRFGRKETYLITDAKVAPGQDRKRREIQYSILQFLRLPSLLIAGWLIAAYDMWFLPAIIVGVTFPLPWFAVVIGNGRGQKKDKREKNIYKPGLARQMAQREEASRLEQQRQSELDAGESVTIDHEEGPNP</sequence>
<dbReference type="Pfam" id="PF11298">
    <property type="entry name" value="DUF3099"/>
    <property type="match status" value="1"/>
</dbReference>
<evidence type="ECO:0000256" key="1">
    <source>
        <dbReference type="SAM" id="MobiDB-lite"/>
    </source>
</evidence>
<feature type="transmembrane region" description="Helical" evidence="2">
    <location>
        <begin position="53"/>
        <end position="71"/>
    </location>
</feature>
<evidence type="ECO:0000313" key="4">
    <source>
        <dbReference type="Proteomes" id="UP000033566"/>
    </source>
</evidence>
<keyword evidence="2" id="KW-0812">Transmembrane</keyword>
<proteinExistence type="predicted"/>
<feature type="compositionally biased region" description="Polar residues" evidence="1">
    <location>
        <begin position="1"/>
        <end position="18"/>
    </location>
</feature>
<feature type="region of interest" description="Disordered" evidence="1">
    <location>
        <begin position="1"/>
        <end position="26"/>
    </location>
</feature>
<dbReference type="HOGENOM" id="CLU_110166_2_0_11"/>
<evidence type="ECO:0000256" key="2">
    <source>
        <dbReference type="SAM" id="Phobius"/>
    </source>
</evidence>
<accession>A0A0F6QWB0</accession>
<organism evidence="3 4">
    <name type="scientific">Corynebacterium camporealensis</name>
    <dbReference type="NCBI Taxonomy" id="161896"/>
    <lineage>
        <taxon>Bacteria</taxon>
        <taxon>Bacillati</taxon>
        <taxon>Actinomycetota</taxon>
        <taxon>Actinomycetes</taxon>
        <taxon>Mycobacteriales</taxon>
        <taxon>Corynebacteriaceae</taxon>
        <taxon>Corynebacterium</taxon>
    </lineage>
</organism>
<feature type="compositionally biased region" description="Basic and acidic residues" evidence="1">
    <location>
        <begin position="145"/>
        <end position="154"/>
    </location>
</feature>
<dbReference type="Proteomes" id="UP000033566">
    <property type="component" value="Chromosome"/>
</dbReference>
<dbReference type="KEGG" id="ccj:UL81_06855"/>
<gene>
    <name evidence="3" type="ORF">UL81_06855</name>
</gene>
<dbReference type="EMBL" id="CP011311">
    <property type="protein sequence ID" value="AKE39327.1"/>
    <property type="molecule type" value="Genomic_DNA"/>
</dbReference>
<dbReference type="AlphaFoldDB" id="A0A0F6QWB0"/>